<feature type="non-terminal residue" evidence="1">
    <location>
        <position position="1"/>
    </location>
</feature>
<dbReference type="AlphaFoldDB" id="A0A1A8R828"/>
<reference evidence="1" key="1">
    <citation type="submission" date="2016-05" db="EMBL/GenBank/DDBJ databases">
        <authorList>
            <person name="Lavstsen T."/>
            <person name="Jespersen J.S."/>
        </authorList>
    </citation>
    <scope>NUCLEOTIDE SEQUENCE</scope>
    <source>
        <tissue evidence="1">Brain</tissue>
    </source>
</reference>
<sequence length="69" mass="7712">IACWWWSEEPLASLFGRVASASGSEGSCGYILAHHHQHVYVCVNDLLCCNAPNPNPNPNLRRHYLNTGY</sequence>
<name>A0A1A8R828_9TELE</name>
<gene>
    <name evidence="1" type="primary">Nfu_g_1_001826</name>
</gene>
<organism evidence="1">
    <name type="scientific">Nothobranchius rachovii</name>
    <name type="common">bluefin notho</name>
    <dbReference type="NCBI Taxonomy" id="451742"/>
    <lineage>
        <taxon>Eukaryota</taxon>
        <taxon>Metazoa</taxon>
        <taxon>Chordata</taxon>
        <taxon>Craniata</taxon>
        <taxon>Vertebrata</taxon>
        <taxon>Euteleostomi</taxon>
        <taxon>Actinopterygii</taxon>
        <taxon>Neopterygii</taxon>
        <taxon>Teleostei</taxon>
        <taxon>Neoteleostei</taxon>
        <taxon>Acanthomorphata</taxon>
        <taxon>Ovalentaria</taxon>
        <taxon>Atherinomorphae</taxon>
        <taxon>Cyprinodontiformes</taxon>
        <taxon>Nothobranchiidae</taxon>
        <taxon>Nothobranchius</taxon>
    </lineage>
</organism>
<protein>
    <submittedName>
        <fullName evidence="1">Uncharacterized protein</fullName>
    </submittedName>
</protein>
<dbReference type="EMBL" id="HAEI01007377">
    <property type="protein sequence ID" value="SBS01573.1"/>
    <property type="molecule type" value="Transcribed_RNA"/>
</dbReference>
<evidence type="ECO:0000313" key="1">
    <source>
        <dbReference type="EMBL" id="SBS01573.1"/>
    </source>
</evidence>
<proteinExistence type="predicted"/>
<reference evidence="1" key="2">
    <citation type="submission" date="2016-06" db="EMBL/GenBank/DDBJ databases">
        <title>The genome of a short-lived fish provides insights into sex chromosome evolution and the genetic control of aging.</title>
        <authorList>
            <person name="Reichwald K."/>
            <person name="Felder M."/>
            <person name="Petzold A."/>
            <person name="Koch P."/>
            <person name="Groth M."/>
            <person name="Platzer M."/>
        </authorList>
    </citation>
    <scope>NUCLEOTIDE SEQUENCE</scope>
    <source>
        <tissue evidence="1">Brain</tissue>
    </source>
</reference>
<accession>A0A1A8R828</accession>